<proteinExistence type="predicted"/>
<name>A0AB39ATX0_9GAMM</name>
<dbReference type="EMBL" id="CP162514">
    <property type="protein sequence ID" value="XDH88822.1"/>
    <property type="molecule type" value="Genomic_DNA"/>
</dbReference>
<dbReference type="AlphaFoldDB" id="A0AB39ATX0"/>
<reference evidence="1" key="1">
    <citation type="submission" date="2024-07" db="EMBL/GenBank/DDBJ databases">
        <authorList>
            <person name="Jiang Y."/>
            <person name="Qin Q."/>
        </authorList>
    </citation>
    <scope>NUCLEOTIDE SEQUENCE</scope>
    <source>
        <strain evidence="1">SD03</strain>
    </source>
</reference>
<gene>
    <name evidence="1" type="ORF">ABZP26_06520</name>
</gene>
<protein>
    <submittedName>
        <fullName evidence="1">Uncharacterized protein</fullName>
    </submittedName>
</protein>
<accession>A0AB39ATX0</accession>
<evidence type="ECO:0000313" key="1">
    <source>
        <dbReference type="EMBL" id="XDH88822.1"/>
    </source>
</evidence>
<organism evidence="1">
    <name type="scientific">Pseudoalteromonas sp. SD03</name>
    <dbReference type="NCBI Taxonomy" id="3231719"/>
    <lineage>
        <taxon>Bacteria</taxon>
        <taxon>Pseudomonadati</taxon>
        <taxon>Pseudomonadota</taxon>
        <taxon>Gammaproteobacteria</taxon>
        <taxon>Alteromonadales</taxon>
        <taxon>Pseudoalteromonadaceae</taxon>
        <taxon>Pseudoalteromonas</taxon>
    </lineage>
</organism>
<sequence length="165" mass="18828">MTENHTNTDERRVHRITTYFSKTELAEFLKAFKKSTITNSSQFIRHQLMLSIDPDAKIVISIPKINKDIAIEMTNCVSALNRLVSFLEQEVLTDETRSDESKVDNLNKAIKYVNEVDKAAWMLAHFFKGDIHKKHVMQNMALITLSSNELLELAAVSIAEGDFVQ</sequence>
<dbReference type="RefSeq" id="WP_193051416.1">
    <property type="nucleotide sequence ID" value="NZ_CP162514.1"/>
</dbReference>